<name>A0A9X1B3V6_9GAMM</name>
<comment type="caution">
    <text evidence="1">The sequence shown here is derived from an EMBL/GenBank/DDBJ whole genome shotgun (WGS) entry which is preliminary data.</text>
</comment>
<feature type="non-terminal residue" evidence="1">
    <location>
        <position position="1"/>
    </location>
</feature>
<keyword evidence="3" id="KW-1185">Reference proteome</keyword>
<reference evidence="1 3" key="2">
    <citation type="journal article" date="2020" name="Microorganisms">
        <title>Osmotic Adaptation and Compatible Solute Biosynthesis of Phototrophic Bacteria as Revealed from Genome Analyses.</title>
        <authorList>
            <person name="Imhoff J.F."/>
            <person name="Rahn T."/>
            <person name="Kunzel S."/>
            <person name="Keller A."/>
            <person name="Neulinger S.C."/>
        </authorList>
    </citation>
    <scope>NUCLEOTIDE SEQUENCE [LARGE SCALE GENOMIC DNA]</scope>
    <source>
        <strain evidence="1 3">DSM 25653</strain>
    </source>
</reference>
<evidence type="ECO:0000313" key="2">
    <source>
        <dbReference type="EMBL" id="MBK1618785.1"/>
    </source>
</evidence>
<accession>A0A9X1B3V6</accession>
<evidence type="ECO:0000313" key="1">
    <source>
        <dbReference type="EMBL" id="MBK1618389.1"/>
    </source>
</evidence>
<dbReference type="AlphaFoldDB" id="A0A9X1B3V6"/>
<organism evidence="1 3">
    <name type="scientific">Lamprobacter modestohalophilus</name>
    <dbReference type="NCBI Taxonomy" id="1064514"/>
    <lineage>
        <taxon>Bacteria</taxon>
        <taxon>Pseudomonadati</taxon>
        <taxon>Pseudomonadota</taxon>
        <taxon>Gammaproteobacteria</taxon>
        <taxon>Chromatiales</taxon>
        <taxon>Chromatiaceae</taxon>
        <taxon>Lamprobacter</taxon>
    </lineage>
</organism>
<reference evidence="1" key="1">
    <citation type="submission" date="2017-08" db="EMBL/GenBank/DDBJ databases">
        <authorList>
            <person name="Imhoff J.F."/>
            <person name="Rahn T."/>
            <person name="Kuenzel S."/>
            <person name="Neulinger S.C."/>
        </authorList>
    </citation>
    <scope>NUCLEOTIDE SEQUENCE</scope>
    <source>
        <strain evidence="1">DSM 25653</strain>
    </source>
</reference>
<evidence type="ECO:0000313" key="3">
    <source>
        <dbReference type="Proteomes" id="UP001138768"/>
    </source>
</evidence>
<protein>
    <submittedName>
        <fullName evidence="1">ISKra4 family transposase</fullName>
    </submittedName>
</protein>
<sequence>DTQRREDWQHDHCHHLKHDPNALDQLIAEATRLTDRRGLSQTLRGEVRAARTYFDNHRHQMDYPRFVAEGLPIGSGVIEAACKTLVKQRLCASGMRWKTKGAGIVLSLRALTQTVGRWAQFWQKIDQFGAACCC</sequence>
<gene>
    <name evidence="1" type="ORF">CKO42_08045</name>
    <name evidence="2" type="ORF">CKO42_10130</name>
</gene>
<dbReference type="Proteomes" id="UP001138768">
    <property type="component" value="Unassembled WGS sequence"/>
</dbReference>
<dbReference type="EMBL" id="NRRY01000014">
    <property type="protein sequence ID" value="MBK1618785.1"/>
    <property type="molecule type" value="Genomic_DNA"/>
</dbReference>
<dbReference type="EMBL" id="NRRY01000010">
    <property type="protein sequence ID" value="MBK1618389.1"/>
    <property type="molecule type" value="Genomic_DNA"/>
</dbReference>
<proteinExistence type="predicted"/>